<dbReference type="InterPro" id="IPR011049">
    <property type="entry name" value="Serralysin-like_metalloprot_C"/>
</dbReference>
<feature type="compositionally biased region" description="Low complexity" evidence="3">
    <location>
        <begin position="495"/>
        <end position="507"/>
    </location>
</feature>
<dbReference type="SUPFAM" id="SSF51120">
    <property type="entry name" value="beta-Roll"/>
    <property type="match status" value="9"/>
</dbReference>
<organism evidence="4 5">
    <name type="scientific">Noviherbaspirillum album</name>
    <dbReference type="NCBI Taxonomy" id="3080276"/>
    <lineage>
        <taxon>Bacteria</taxon>
        <taxon>Pseudomonadati</taxon>
        <taxon>Pseudomonadota</taxon>
        <taxon>Betaproteobacteria</taxon>
        <taxon>Burkholderiales</taxon>
        <taxon>Oxalobacteraceae</taxon>
        <taxon>Noviherbaspirillum</taxon>
    </lineage>
</organism>
<evidence type="ECO:0000313" key="5">
    <source>
        <dbReference type="Proteomes" id="UP001352263"/>
    </source>
</evidence>
<dbReference type="PRINTS" id="PR00313">
    <property type="entry name" value="CABNDNGRPT"/>
</dbReference>
<dbReference type="PANTHER" id="PTHR38340:SF1">
    <property type="entry name" value="S-LAYER PROTEIN"/>
    <property type="match status" value="1"/>
</dbReference>
<dbReference type="InterPro" id="IPR018511">
    <property type="entry name" value="Hemolysin-typ_Ca-bd_CS"/>
</dbReference>
<dbReference type="Gene3D" id="2.150.10.10">
    <property type="entry name" value="Serralysin-like metalloprotease, C-terminal"/>
    <property type="match status" value="11"/>
</dbReference>
<evidence type="ECO:0000256" key="3">
    <source>
        <dbReference type="SAM" id="MobiDB-lite"/>
    </source>
</evidence>
<dbReference type="PANTHER" id="PTHR38340">
    <property type="entry name" value="S-LAYER PROTEIN"/>
    <property type="match status" value="1"/>
</dbReference>
<dbReference type="InterPro" id="IPR001343">
    <property type="entry name" value="Hemolysn_Ca-bd"/>
</dbReference>
<comment type="subcellular location">
    <subcellularLocation>
        <location evidence="1">Secreted</location>
    </subcellularLocation>
</comment>
<name>A0ABU6J4B3_9BURK</name>
<comment type="caution">
    <text evidence="4">The sequence shown here is derived from an EMBL/GenBank/DDBJ whole genome shotgun (WGS) entry which is preliminary data.</text>
</comment>
<dbReference type="InterPro" id="IPR050557">
    <property type="entry name" value="RTX_toxin/Mannuronan_C5-epim"/>
</dbReference>
<dbReference type="EMBL" id="JAWIIV010000002">
    <property type="protein sequence ID" value="MEC4718281.1"/>
    <property type="molecule type" value="Genomic_DNA"/>
</dbReference>
<feature type="region of interest" description="Disordered" evidence="3">
    <location>
        <begin position="477"/>
        <end position="520"/>
    </location>
</feature>
<evidence type="ECO:0000256" key="1">
    <source>
        <dbReference type="ARBA" id="ARBA00004613"/>
    </source>
</evidence>
<keyword evidence="5" id="KW-1185">Reference proteome</keyword>
<accession>A0ABU6J4B3</accession>
<proteinExistence type="predicted"/>
<dbReference type="RefSeq" id="WP_326505031.1">
    <property type="nucleotide sequence ID" value="NZ_JAWIIV010000002.1"/>
</dbReference>
<dbReference type="Pfam" id="PF00353">
    <property type="entry name" value="HemolysinCabind"/>
    <property type="match status" value="17"/>
</dbReference>
<dbReference type="PROSITE" id="PS00330">
    <property type="entry name" value="HEMOLYSIN_CALCIUM"/>
    <property type="match status" value="12"/>
</dbReference>
<reference evidence="4 5" key="1">
    <citation type="submission" date="2023-10" db="EMBL/GenBank/DDBJ databases">
        <title>Noviherbaspirillum sp. CPCC 100848 genome assembly.</title>
        <authorList>
            <person name="Li X.Y."/>
            <person name="Fang X.M."/>
        </authorList>
    </citation>
    <scope>NUCLEOTIDE SEQUENCE [LARGE SCALE GENOMIC DNA]</scope>
    <source>
        <strain evidence="4 5">CPCC 100848</strain>
    </source>
</reference>
<sequence>MSTSNFRFTADQINTIRSLRDAGTVDNKWSHVYEYIENILPDGTNEKRWFAGAAEANAGRGTFSEIIRYYSETQMDLRGANKNIDTDGIPGTDFMQEASNEVAAAALRDILGENALTARKREAAADGSVLAPTIDDIANADAIGVGRVLFASIPTDSAYLPQNAGWAGSVLFSALGSDQTYRLVGDRNDKGPFLFDTLDDIRNIIFSRFSLKEALGSALEAGQDVKQALIDAGIGAKASWNLGLETYLKSNSIFTLLVPGGSPIRSIAVTLDSYSDSAILDMLRRSVYGNDIPATIDEIAFRSNSLTLFNQLGDTTLYKLGMVDGDLASQSKLDFTALVALQAASVLRFSGSVALERLQNSNYESFIKWQQDLLNTNASKFGTANYSEQWRNDRMKLIEALRDGTNARSDGSDQLFIRDSTLNISRLLSPAGYFDDPAGSNGSIVGTEHVFFGSDALSDSYSGAAASDHLYGGAGNDSLNGGDGSDHLEGNADNDTLTGGIGTDSLLGGDGDDTLNGGQGADTLKGGAGLDTYVFAQGDGWDVIVDSDGQGKVKVGDDVLTGGKEKTAGSGVWFSEDQRYQFALVTENDGSKTLNIVNLASPKDRLFVREFTDGKLGINLQNGDLAGAPEPTRTILGDLDFGPDGNAFDEFGNPTGQASPDSMDFLTGSGGADEINALGNADYVWAAGGDDAVQGGGGNDKVFGQAGNDVLQGNADSDIVVGGDGDDWLYSGETTIIADAIAAGSTSMGTGTHGDWLNGGVGNDVLIAASDDDVLFGGNGKDLLIGGAGNDALNGDDDYTAEAFNWTVSLTDHVFDFLFSPVTIFFTGEGDADVLYGGAGDDLVTGMFGNDTLYGESGNDVLAGDDENDLLFGGEGNDRITGDYGAVSYFSGLGIVRQGDDFLDGGEGDDWLQGEGGNDQLFGGDGNDELWGEAKNYLHDSLNGKDYLDGGDGNDQLAGQDNDDILLGGAGDDTLFGDADDVAPSRQGNDYLDGGDGNDTLRGYGGNDELLGGSGVDTIFADEGDDRLHGGEGDDSLDGGSGADVIDGGTGADTIFGGEGNDVAFGGVGDDYLQGQDGNDVLIGGDGNDNLIGDGGNDVLNGGAGENVLSGDAGDDVYILDESDGFSITSVIENGTTVDIITPNGKTTIIDDAGNNTIVFGAGIDLSTLRFTSQNQRDLGIQYGQDFVVIANGVVQDTVGTFRLSNGETLTRADIMSIAPSLTISGTSGDDKIIGSRLADHLAGGEGSDTLSGNDGNDQLSGGDGDDFIFGGAGADVLSGGTGRDFLDGGDGDDTLYAGSGGTVSAPVILHGGGGTDTLVAGSGSSTMLGGAGQTTYVIENGSGKTNILQSAGSGTIRFGTGLSQSDITFSLVPGADGRVDLAFTLPNSGKVTIEGGFDGAIQSVSFATGESMTLQEFLGQLSEASIITGTDANDTLIGIHPYDTLLGLKGDDTYIVNSYWQYIREEEDEGIDQIFSSADLYLPSNVENLQLTGDASLVAYDNSEDNVLVGNNGESTLISTGGKDVLIAGSGATTMISTADEVTFVVNKDTDSVEMQNDDGLATVQASFNYTLSYGIDNLVLTGTSNLIGSGNNYANVLVANAGNSFLDGRGGQDILIGGTGHTTYVMSSTSDIDSIITNGNGTNTLLISEDLDVGDLVVSRQGDDLFVGTMDRWSGVWIRNYANESDRWTLSIGTSSPVPVSSVFPELAGGEHPVDAKVAAYQQAFINSIHTAIGNGWTVSYEDWYGNIYNETYTVKSVHTETNALEVTTTDPYGANTTAVALPAEPRTIQYVTQVTEPVIRFISTDVANAQGGVHIPLPSGAIPVYGTSPTGGQQTVVGYNTVIGYKTHDVVTSYTVPVTNYQYEYTSVDDILVETIVGGDADQIIDARHRYKVVDAGAGNDLVMDDQDRDFTEYDEDAQQWVLRSDAFYRVRPEKEKELDSNYWNFEETPDLEPVSDFFYGNSGDDVLLGSYGRDELIGGEGSDVMNGGGGADIYRVFAGAEEGHDVIVDSGAIVMDRPRFGDDVISEQGQALLESLPRAWETTPLYPWQEVEYALSFTKETLSAMKWFADNESYFWDRPSGSVEKVLEQYYGKYSFAELTSADIQGLPLASDYAGLQALYAAGIVAKDVVIFEAGITATQLSVSIGGSTVVPNRSALNISWGNASSLEVTLANDDDPIGYGVEEFQFDDGTVLSMAQLIGLATPATV</sequence>
<gene>
    <name evidence="4" type="ORF">RY831_03915</name>
</gene>
<evidence type="ECO:0000256" key="2">
    <source>
        <dbReference type="ARBA" id="ARBA00022525"/>
    </source>
</evidence>
<feature type="region of interest" description="Disordered" evidence="3">
    <location>
        <begin position="976"/>
        <end position="1008"/>
    </location>
</feature>
<evidence type="ECO:0000313" key="4">
    <source>
        <dbReference type="EMBL" id="MEC4718281.1"/>
    </source>
</evidence>
<protein>
    <submittedName>
        <fullName evidence="4">Uncharacterized protein</fullName>
    </submittedName>
</protein>
<dbReference type="Proteomes" id="UP001352263">
    <property type="component" value="Unassembled WGS sequence"/>
</dbReference>
<feature type="region of interest" description="Disordered" evidence="3">
    <location>
        <begin position="1022"/>
        <end position="1041"/>
    </location>
</feature>
<keyword evidence="2" id="KW-0964">Secreted</keyword>